<feature type="domain" description="Aminoglycoside phosphotransferase" evidence="1">
    <location>
        <begin position="112"/>
        <end position="248"/>
    </location>
</feature>
<dbReference type="Gene3D" id="3.90.1200.10">
    <property type="match status" value="1"/>
</dbReference>
<evidence type="ECO:0000313" key="2">
    <source>
        <dbReference type="EMBL" id="CAG8419976.1"/>
    </source>
</evidence>
<dbReference type="InterPro" id="IPR051678">
    <property type="entry name" value="AGP_Transferase"/>
</dbReference>
<proteinExistence type="predicted"/>
<dbReference type="SUPFAM" id="SSF56112">
    <property type="entry name" value="Protein kinase-like (PK-like)"/>
    <property type="match status" value="1"/>
</dbReference>
<dbReference type="InterPro" id="IPR002575">
    <property type="entry name" value="Aminoglycoside_PTrfase"/>
</dbReference>
<organism evidence="2 3">
    <name type="scientific">Penicillium salamii</name>
    <dbReference type="NCBI Taxonomy" id="1612424"/>
    <lineage>
        <taxon>Eukaryota</taxon>
        <taxon>Fungi</taxon>
        <taxon>Dikarya</taxon>
        <taxon>Ascomycota</taxon>
        <taxon>Pezizomycotina</taxon>
        <taxon>Eurotiomycetes</taxon>
        <taxon>Eurotiomycetidae</taxon>
        <taxon>Eurotiales</taxon>
        <taxon>Aspergillaceae</taxon>
        <taxon>Penicillium</taxon>
    </lineage>
</organism>
<dbReference type="PANTHER" id="PTHR21310:SF15">
    <property type="entry name" value="AMINOGLYCOSIDE PHOSPHOTRANSFERASE DOMAIN-CONTAINING PROTEIN"/>
    <property type="match status" value="1"/>
</dbReference>
<comment type="caution">
    <text evidence="2">The sequence shown here is derived from an EMBL/GenBank/DDBJ whole genome shotgun (WGS) entry which is preliminary data.</text>
</comment>
<dbReference type="EMBL" id="CAJVPG010000440">
    <property type="protein sequence ID" value="CAG8419976.1"/>
    <property type="molecule type" value="Genomic_DNA"/>
</dbReference>
<dbReference type="Pfam" id="PF01636">
    <property type="entry name" value="APH"/>
    <property type="match status" value="1"/>
</dbReference>
<dbReference type="PANTHER" id="PTHR21310">
    <property type="entry name" value="AMINOGLYCOSIDE PHOSPHOTRANSFERASE-RELATED-RELATED"/>
    <property type="match status" value="1"/>
</dbReference>
<evidence type="ECO:0000259" key="1">
    <source>
        <dbReference type="Pfam" id="PF01636"/>
    </source>
</evidence>
<dbReference type="OrthoDB" id="8300194at2759"/>
<accession>A0A9W4NWM4</accession>
<evidence type="ECO:0000313" key="3">
    <source>
        <dbReference type="Proteomes" id="UP001152649"/>
    </source>
</evidence>
<dbReference type="AlphaFoldDB" id="A0A9W4NWM4"/>
<keyword evidence="3" id="KW-1185">Reference proteome</keyword>
<name>A0A9W4NWM4_9EURO</name>
<protein>
    <recommendedName>
        <fullName evidence="1">Aminoglycoside phosphotransferase domain-containing protein</fullName>
    </recommendedName>
</protein>
<dbReference type="Proteomes" id="UP001152649">
    <property type="component" value="Unassembled WGS sequence"/>
</dbReference>
<gene>
    <name evidence="2" type="ORF">PSALAMII_LOCUS9749</name>
</gene>
<reference evidence="2" key="1">
    <citation type="submission" date="2021-07" db="EMBL/GenBank/DDBJ databases">
        <authorList>
            <person name="Branca A.L. A."/>
        </authorList>
    </citation>
    <scope>NUCLEOTIDE SEQUENCE</scope>
</reference>
<dbReference type="InterPro" id="IPR011009">
    <property type="entry name" value="Kinase-like_dom_sf"/>
</dbReference>
<sequence length="279" mass="31809">MNPYTTDPNEIPPSDLYADLPLYGRYRPKPDDFHIDIRHVNSESTDSLKYWASVVDLCNESVRIYPADEGGRDVFAVGSVIIKSGHLHPQGIAHFTDIRYSYADENEVQAVILARKALKNVKVPEIYFAGKVYGRQVLVQERLPGVALAVAWPYLSQRQMDSFKQQAQEILRQLHSIKPSDGRQVRSHVVPDPKVRSNGRIQPLEGDILFSETNTDSDMSFMHNDFTDSNCIVDDDKIVGLIDWEMAGFFGWKTAGKVHRMVRPHDNSFWKDLYEQGMP</sequence>